<name>A0A0V1IEY6_TRIPS</name>
<dbReference type="Proteomes" id="UP000054826">
    <property type="component" value="Unassembled WGS sequence"/>
</dbReference>
<protein>
    <submittedName>
        <fullName evidence="1">Uncharacterized protein</fullName>
    </submittedName>
</protein>
<gene>
    <name evidence="1" type="ORF">T4C_107</name>
</gene>
<evidence type="ECO:0000313" key="2">
    <source>
        <dbReference type="Proteomes" id="UP000054826"/>
    </source>
</evidence>
<accession>A0A0V1IEY6</accession>
<dbReference type="AlphaFoldDB" id="A0A0V1IEY6"/>
<proteinExistence type="predicted"/>
<evidence type="ECO:0000313" key="1">
    <source>
        <dbReference type="EMBL" id="KRZ21357.1"/>
    </source>
</evidence>
<sequence>MYRLAEVEITAVYPRIRKMIVSGLRLTSRAAVLLIKASNINSYVSMSLPNINNKLLATVYPPQRHE</sequence>
<comment type="caution">
    <text evidence="1">The sequence shown here is derived from an EMBL/GenBank/DDBJ whole genome shotgun (WGS) entry which is preliminary data.</text>
</comment>
<dbReference type="EMBL" id="JYDV01000365">
    <property type="protein sequence ID" value="KRZ21357.1"/>
    <property type="molecule type" value="Genomic_DNA"/>
</dbReference>
<organism evidence="1 2">
    <name type="scientific">Trichinella pseudospiralis</name>
    <name type="common">Parasitic roundworm</name>
    <dbReference type="NCBI Taxonomy" id="6337"/>
    <lineage>
        <taxon>Eukaryota</taxon>
        <taxon>Metazoa</taxon>
        <taxon>Ecdysozoa</taxon>
        <taxon>Nematoda</taxon>
        <taxon>Enoplea</taxon>
        <taxon>Dorylaimia</taxon>
        <taxon>Trichinellida</taxon>
        <taxon>Trichinellidae</taxon>
        <taxon>Trichinella</taxon>
    </lineage>
</organism>
<reference evidence="1 2" key="1">
    <citation type="submission" date="2015-01" db="EMBL/GenBank/DDBJ databases">
        <title>Evolution of Trichinella species and genotypes.</title>
        <authorList>
            <person name="Korhonen P.K."/>
            <person name="Edoardo P."/>
            <person name="Giuseppe L.R."/>
            <person name="Gasser R.B."/>
        </authorList>
    </citation>
    <scope>NUCLEOTIDE SEQUENCE [LARGE SCALE GENOMIC DNA]</scope>
    <source>
        <strain evidence="1">ISS176</strain>
    </source>
</reference>